<reference evidence="5 6" key="1">
    <citation type="journal article" date="2012" name="J. Bacteriol.">
        <title>Genome sequence of the pathogenic Herbaspirillum seropedicae strain Os34, isolated from rice roots.</title>
        <authorList>
            <person name="Ye W."/>
            <person name="Ye S."/>
            <person name="Liu J."/>
            <person name="Chang S."/>
            <person name="Chen M."/>
            <person name="Zhu B."/>
            <person name="Guo L."/>
            <person name="An Q."/>
        </authorList>
    </citation>
    <scope>NUCLEOTIDE SEQUENCE [LARGE SCALE GENOMIC DNA]</scope>
    <source>
        <strain evidence="5 6">Os34</strain>
    </source>
</reference>
<keyword evidence="1 4" id="KW-0812">Transmembrane</keyword>
<gene>
    <name evidence="5" type="ORF">C798_24165</name>
</gene>
<evidence type="ECO:0000256" key="2">
    <source>
        <dbReference type="ARBA" id="ARBA00022989"/>
    </source>
</evidence>
<evidence type="ECO:0000256" key="3">
    <source>
        <dbReference type="ARBA" id="ARBA00023136"/>
    </source>
</evidence>
<dbReference type="Pfam" id="PF07690">
    <property type="entry name" value="MFS_1"/>
    <property type="match status" value="1"/>
</dbReference>
<dbReference type="EMBL" id="CP008956">
    <property type="protein sequence ID" value="QJQ03214.1"/>
    <property type="molecule type" value="Genomic_DNA"/>
</dbReference>
<dbReference type="AlphaFoldDB" id="A0A6M3ZX48"/>
<dbReference type="InterPro" id="IPR011701">
    <property type="entry name" value="MFS"/>
</dbReference>
<evidence type="ECO:0000313" key="6">
    <source>
        <dbReference type="Proteomes" id="UP000501648"/>
    </source>
</evidence>
<dbReference type="SUPFAM" id="SSF103473">
    <property type="entry name" value="MFS general substrate transporter"/>
    <property type="match status" value="1"/>
</dbReference>
<feature type="transmembrane region" description="Helical" evidence="4">
    <location>
        <begin position="368"/>
        <end position="387"/>
    </location>
</feature>
<evidence type="ECO:0000256" key="4">
    <source>
        <dbReference type="SAM" id="Phobius"/>
    </source>
</evidence>
<feature type="transmembrane region" description="Helical" evidence="4">
    <location>
        <begin position="170"/>
        <end position="192"/>
    </location>
</feature>
<dbReference type="InterPro" id="IPR052524">
    <property type="entry name" value="MFS_Cyanate_Porter"/>
</dbReference>
<dbReference type="GO" id="GO:0022857">
    <property type="term" value="F:transmembrane transporter activity"/>
    <property type="evidence" value="ECO:0007669"/>
    <property type="project" value="InterPro"/>
</dbReference>
<feature type="transmembrane region" description="Helical" evidence="4">
    <location>
        <begin position="304"/>
        <end position="324"/>
    </location>
</feature>
<dbReference type="Proteomes" id="UP000501648">
    <property type="component" value="Chromosome"/>
</dbReference>
<evidence type="ECO:0000313" key="5">
    <source>
        <dbReference type="EMBL" id="QJQ03214.1"/>
    </source>
</evidence>
<dbReference type="InterPro" id="IPR036259">
    <property type="entry name" value="MFS_trans_sf"/>
</dbReference>
<dbReference type="PANTHER" id="PTHR23523">
    <property type="match status" value="1"/>
</dbReference>
<name>A0A6M3ZX48_9BURK</name>
<feature type="transmembrane region" description="Helical" evidence="4">
    <location>
        <begin position="280"/>
        <end position="298"/>
    </location>
</feature>
<keyword evidence="3 4" id="KW-0472">Membrane</keyword>
<feature type="transmembrane region" description="Helical" evidence="4">
    <location>
        <begin position="82"/>
        <end position="100"/>
    </location>
</feature>
<dbReference type="Gene3D" id="1.20.1250.20">
    <property type="entry name" value="MFS general substrate transporter like domains"/>
    <property type="match status" value="1"/>
</dbReference>
<proteinExistence type="predicted"/>
<feature type="transmembrane region" description="Helical" evidence="4">
    <location>
        <begin position="251"/>
        <end position="268"/>
    </location>
</feature>
<evidence type="ECO:0000256" key="1">
    <source>
        <dbReference type="ARBA" id="ARBA00022692"/>
    </source>
</evidence>
<dbReference type="RefSeq" id="WP_017449671.1">
    <property type="nucleotide sequence ID" value="NZ_CP008956.1"/>
</dbReference>
<keyword evidence="2 4" id="KW-1133">Transmembrane helix</keyword>
<accession>A0A6M3ZX48</accession>
<feature type="transmembrane region" description="Helical" evidence="4">
    <location>
        <begin position="106"/>
        <end position="131"/>
    </location>
</feature>
<feature type="transmembrane region" description="Helical" evidence="4">
    <location>
        <begin position="336"/>
        <end position="356"/>
    </location>
</feature>
<sequence length="405" mass="41361">MHATDTHPHSVSPASRSLWLIAGILLIAANLRAPVTAVGPVIGLLQQSFALSAGAAGLMLTLPLLCFALVSPLAARVARGLGLERTLLLALLLIAGGIALRSAGSVAALLLGTCVIGCGIAGGNVLLPSLLKRDFPDDLTRMTAIYALTMGGASALGSVCAVPLAAGLGWAWALAAFIALPLVALLAWLPQLRRDTRPATPPPRAASMWRQPLAWQVTFFLGTNSLVYYVVTAWLPSILAANGYSALQAGNLHGLMQLASALPGLLLVPLGPRLRDHRPVAVGMSAATVLSLIGLIAWPQASIVWVPLFGFGTGAVLILGLAFVGTRVSTPPQAAALSAMAQSVGYLLAAAGPIVMGRLHDASGGWTVVLALCAGGAALMGLLGWLAGRPGRVIKADALASTKSM</sequence>
<feature type="transmembrane region" description="Helical" evidence="4">
    <location>
        <begin position="143"/>
        <end position="164"/>
    </location>
</feature>
<feature type="transmembrane region" description="Helical" evidence="4">
    <location>
        <begin position="213"/>
        <end position="231"/>
    </location>
</feature>
<feature type="transmembrane region" description="Helical" evidence="4">
    <location>
        <begin position="47"/>
        <end position="70"/>
    </location>
</feature>
<organism evidence="5 6">
    <name type="scientific">Herbaspirillum rubrisubalbicans Os34</name>
    <dbReference type="NCBI Taxonomy" id="1235827"/>
    <lineage>
        <taxon>Bacteria</taxon>
        <taxon>Pseudomonadati</taxon>
        <taxon>Pseudomonadota</taxon>
        <taxon>Betaproteobacteria</taxon>
        <taxon>Burkholderiales</taxon>
        <taxon>Oxalobacteraceae</taxon>
        <taxon>Herbaspirillum</taxon>
    </lineage>
</organism>
<protein>
    <submittedName>
        <fullName evidence="5">MFS transporter</fullName>
    </submittedName>
</protein>
<dbReference type="PANTHER" id="PTHR23523:SF2">
    <property type="entry name" value="2-NITROIMIDAZOLE TRANSPORTER"/>
    <property type="match status" value="1"/>
</dbReference>